<feature type="region of interest" description="Disordered" evidence="1">
    <location>
        <begin position="1"/>
        <end position="41"/>
    </location>
</feature>
<dbReference type="AlphaFoldDB" id="G2YKS6"/>
<reference evidence="3" key="1">
    <citation type="journal article" date="2011" name="PLoS Genet.">
        <title>Genomic analysis of the necrotrophic fungal pathogens Sclerotinia sclerotiorum and Botrytis cinerea.</title>
        <authorList>
            <person name="Amselem J."/>
            <person name="Cuomo C.A."/>
            <person name="van Kan J.A."/>
            <person name="Viaud M."/>
            <person name="Benito E.P."/>
            <person name="Couloux A."/>
            <person name="Coutinho P.M."/>
            <person name="de Vries R.P."/>
            <person name="Dyer P.S."/>
            <person name="Fillinger S."/>
            <person name="Fournier E."/>
            <person name="Gout L."/>
            <person name="Hahn M."/>
            <person name="Kohn L."/>
            <person name="Lapalu N."/>
            <person name="Plummer K.M."/>
            <person name="Pradier J.M."/>
            <person name="Quevillon E."/>
            <person name="Sharon A."/>
            <person name="Simon A."/>
            <person name="ten Have A."/>
            <person name="Tudzynski B."/>
            <person name="Tudzynski P."/>
            <person name="Wincker P."/>
            <person name="Andrew M."/>
            <person name="Anthouard V."/>
            <person name="Beever R.E."/>
            <person name="Beffa R."/>
            <person name="Benoit I."/>
            <person name="Bouzid O."/>
            <person name="Brault B."/>
            <person name="Chen Z."/>
            <person name="Choquer M."/>
            <person name="Collemare J."/>
            <person name="Cotton P."/>
            <person name="Danchin E.G."/>
            <person name="Da Silva C."/>
            <person name="Gautier A."/>
            <person name="Giraud C."/>
            <person name="Giraud T."/>
            <person name="Gonzalez C."/>
            <person name="Grossetete S."/>
            <person name="Guldener U."/>
            <person name="Henrissat B."/>
            <person name="Howlett B.J."/>
            <person name="Kodira C."/>
            <person name="Kretschmer M."/>
            <person name="Lappartient A."/>
            <person name="Leroch M."/>
            <person name="Levis C."/>
            <person name="Mauceli E."/>
            <person name="Neuveglise C."/>
            <person name="Oeser B."/>
            <person name="Pearson M."/>
            <person name="Poulain J."/>
            <person name="Poussereau N."/>
            <person name="Quesneville H."/>
            <person name="Rascle C."/>
            <person name="Schumacher J."/>
            <person name="Segurens B."/>
            <person name="Sexton A."/>
            <person name="Silva E."/>
            <person name="Sirven C."/>
            <person name="Soanes D.M."/>
            <person name="Talbot N.J."/>
            <person name="Templeton M."/>
            <person name="Yandava C."/>
            <person name="Yarden O."/>
            <person name="Zeng Q."/>
            <person name="Rollins J.A."/>
            <person name="Lebrun M.H."/>
            <person name="Dickman M."/>
        </authorList>
    </citation>
    <scope>NUCLEOTIDE SEQUENCE [LARGE SCALE GENOMIC DNA]</scope>
    <source>
        <strain evidence="3">T4</strain>
    </source>
</reference>
<dbReference type="EMBL" id="FQ790341">
    <property type="protein sequence ID" value="CCD52224.1"/>
    <property type="molecule type" value="Genomic_DNA"/>
</dbReference>
<evidence type="ECO:0000313" key="2">
    <source>
        <dbReference type="EMBL" id="CCD52224.1"/>
    </source>
</evidence>
<protein>
    <submittedName>
        <fullName evidence="2">Uncharacterized protein</fullName>
    </submittedName>
</protein>
<proteinExistence type="predicted"/>
<dbReference type="Proteomes" id="UP000008177">
    <property type="component" value="Unplaced contigs"/>
</dbReference>
<dbReference type="HOGENOM" id="CLU_3124846_0_0_1"/>
<sequence length="50" mass="5680">MSKQRTLQKVTREKKHGSIISHRNPFASSFSGRSPSKNLSCTCRKRCSAR</sequence>
<name>G2YKS6_BOTF4</name>
<feature type="compositionally biased region" description="Polar residues" evidence="1">
    <location>
        <begin position="26"/>
        <end position="41"/>
    </location>
</feature>
<gene>
    <name evidence="2" type="ORF">BofuT4_uP080190.1</name>
</gene>
<evidence type="ECO:0000256" key="1">
    <source>
        <dbReference type="SAM" id="MobiDB-lite"/>
    </source>
</evidence>
<dbReference type="InParanoid" id="G2YKS6"/>
<organism evidence="2 3">
    <name type="scientific">Botryotinia fuckeliana (strain T4)</name>
    <name type="common">Noble rot fungus</name>
    <name type="synonym">Botrytis cinerea</name>
    <dbReference type="NCBI Taxonomy" id="999810"/>
    <lineage>
        <taxon>Eukaryota</taxon>
        <taxon>Fungi</taxon>
        <taxon>Dikarya</taxon>
        <taxon>Ascomycota</taxon>
        <taxon>Pezizomycotina</taxon>
        <taxon>Leotiomycetes</taxon>
        <taxon>Helotiales</taxon>
        <taxon>Sclerotiniaceae</taxon>
        <taxon>Botrytis</taxon>
    </lineage>
</organism>
<evidence type="ECO:0000313" key="3">
    <source>
        <dbReference type="Proteomes" id="UP000008177"/>
    </source>
</evidence>
<accession>G2YKS6</accession>